<evidence type="ECO:0000313" key="5">
    <source>
        <dbReference type="Proteomes" id="UP000644756"/>
    </source>
</evidence>
<dbReference type="PANTHER" id="PTHR31084:SF0">
    <property type="entry name" value="ALPHA-L-FUCOSIDASE 2"/>
    <property type="match status" value="1"/>
</dbReference>
<reference evidence="4" key="1">
    <citation type="journal article" date="2014" name="Int. J. Syst. Evol. Microbiol.">
        <title>Complete genome sequence of Corynebacterium casei LMG S-19264T (=DSM 44701T), isolated from a smear-ripened cheese.</title>
        <authorList>
            <consortium name="US DOE Joint Genome Institute (JGI-PGF)"/>
            <person name="Walter F."/>
            <person name="Albersmeier A."/>
            <person name="Kalinowski J."/>
            <person name="Ruckert C."/>
        </authorList>
    </citation>
    <scope>NUCLEOTIDE SEQUENCE</scope>
    <source>
        <strain evidence="4">CGMCC 1.12987</strain>
    </source>
</reference>
<dbReference type="EMBL" id="BMGR01000004">
    <property type="protein sequence ID" value="GGG00102.1"/>
    <property type="molecule type" value="Genomic_DNA"/>
</dbReference>
<dbReference type="InterPro" id="IPR012341">
    <property type="entry name" value="6hp_glycosidase-like_sf"/>
</dbReference>
<reference evidence="4" key="2">
    <citation type="submission" date="2020-09" db="EMBL/GenBank/DDBJ databases">
        <authorList>
            <person name="Sun Q."/>
            <person name="Zhou Y."/>
        </authorList>
    </citation>
    <scope>NUCLEOTIDE SEQUENCE</scope>
    <source>
        <strain evidence="4">CGMCC 1.12987</strain>
    </source>
</reference>
<dbReference type="InterPro" id="IPR049053">
    <property type="entry name" value="AFCA-like_C"/>
</dbReference>
<dbReference type="Pfam" id="PF22124">
    <property type="entry name" value="Glyco_hydro_95_cat"/>
    <property type="match status" value="1"/>
</dbReference>
<keyword evidence="4" id="KW-0378">Hydrolase</keyword>
<protein>
    <submittedName>
        <fullName evidence="4">Alpha/beta hydrolase</fullName>
    </submittedName>
</protein>
<organism evidence="4 5">
    <name type="scientific">Paenibacillus abyssi</name>
    <dbReference type="NCBI Taxonomy" id="1340531"/>
    <lineage>
        <taxon>Bacteria</taxon>
        <taxon>Bacillati</taxon>
        <taxon>Bacillota</taxon>
        <taxon>Bacilli</taxon>
        <taxon>Bacillales</taxon>
        <taxon>Paenibacillaceae</taxon>
        <taxon>Paenibacillus</taxon>
    </lineage>
</organism>
<comment type="caution">
    <text evidence="4">The sequence shown here is derived from an EMBL/GenBank/DDBJ whole genome shotgun (WGS) entry which is preliminary data.</text>
</comment>
<dbReference type="InterPro" id="IPR008928">
    <property type="entry name" value="6-hairpin_glycosidase_sf"/>
</dbReference>
<dbReference type="InterPro" id="IPR013780">
    <property type="entry name" value="Glyco_hydro_b"/>
</dbReference>
<name>A0A917FTJ2_9BACL</name>
<accession>A0A917FTJ2</accession>
<evidence type="ECO:0000259" key="3">
    <source>
        <dbReference type="Pfam" id="PF22124"/>
    </source>
</evidence>
<sequence length="785" mass="89003">MLWYKAPANEWVESLPIGNGRLGGMVYGGVKQERISLNEDTLWSGMPSEADNAEVVNYLEKTRELIFAEKYREAQTIIENHMLGPWSSSYQAMGDLQIEFLHGLEVIDYRRELNLRTAITSTEYKSKGVCYYRESFISSVDQVMVVRLESDTPAGIDFEASLTSPLQHTVFMKTKEQIVLQGKAPSIVEPLHDPSEQPVIYEEGKGMSFQMNLLVLPEGGRVEAHGARLLVKSANAVTLLFSAATSFNGFDKDPVLEGKDPAKLSEKWLNEATNYSYEELKSRHIADHQSFFDRVELELDVRNYESIPTDERILAVRDGKIDDQLAILFFNFGRYLLITSSRPGTQPSNLQGIWNNKTRPPWTSNNTTNINTEMNYWLTETCNLPELSQPLFDMLKDLQVAGGKMVDVYYKCRGWTAHHGVDLWRTAAPQGAKSKGPASWAYWPMTGPWLCQHLWEHYAFSGSKEFLQNTAYPLIKGVALFCLDYLVEDSEGNLVSVPSTSPENTFIGPDGVHAAVSISSTLDIALMKDLFTYCIDSSEILGVDEEFRNKLIEARERLLPLKIGKHGQLQEWYKDFDEAEPGHRHTAHLYALHPSNQITPRSTPELARAARVTLDRRRVYEGTDTIGWCFAWNICFYARLEEPEMAYEYLTKLVANPFPNLFNAHRHPKLKEYPLTVEANFGATAGIAEMLLQSHDQCIHLLPAIPKAWKKGKIKGLRARGGYEIDMEWDNGKVIKTQIKALNDGLCRIRTDYIPGIVNEEFIIKDGIIEIKAKAGKTYLLEFKD</sequence>
<dbReference type="Proteomes" id="UP000644756">
    <property type="component" value="Unassembled WGS sequence"/>
</dbReference>
<dbReference type="InterPro" id="IPR016518">
    <property type="entry name" value="Alpha-L-fucosidase"/>
</dbReference>
<dbReference type="AlphaFoldDB" id="A0A917FTJ2"/>
<feature type="domain" description="Glycosyl hydrolase family 95 N-terminal" evidence="1">
    <location>
        <begin position="2"/>
        <end position="248"/>
    </location>
</feature>
<dbReference type="GO" id="GO:0004560">
    <property type="term" value="F:alpha-L-fucosidase activity"/>
    <property type="evidence" value="ECO:0007669"/>
    <property type="project" value="InterPro"/>
</dbReference>
<proteinExistence type="predicted"/>
<evidence type="ECO:0000259" key="2">
    <source>
        <dbReference type="Pfam" id="PF21307"/>
    </source>
</evidence>
<dbReference type="InterPro" id="IPR054363">
    <property type="entry name" value="GH95_cat"/>
</dbReference>
<dbReference type="Pfam" id="PF21307">
    <property type="entry name" value="Glyco_hydro_95_C"/>
    <property type="match status" value="1"/>
</dbReference>
<dbReference type="Gene3D" id="2.60.40.1180">
    <property type="entry name" value="Golgi alpha-mannosidase II"/>
    <property type="match status" value="1"/>
</dbReference>
<dbReference type="PANTHER" id="PTHR31084">
    <property type="entry name" value="ALPHA-L-FUCOSIDASE 2"/>
    <property type="match status" value="1"/>
</dbReference>
<dbReference type="GO" id="GO:0005975">
    <property type="term" value="P:carbohydrate metabolic process"/>
    <property type="evidence" value="ECO:0007669"/>
    <property type="project" value="InterPro"/>
</dbReference>
<dbReference type="Pfam" id="PF14498">
    <property type="entry name" value="Glyco_hyd_65N_2"/>
    <property type="match status" value="1"/>
</dbReference>
<dbReference type="Gene3D" id="2.70.98.50">
    <property type="entry name" value="putative glycoside hydrolase family protein from bacillus halodurans"/>
    <property type="match status" value="1"/>
</dbReference>
<dbReference type="SUPFAM" id="SSF48208">
    <property type="entry name" value="Six-hairpin glycosidases"/>
    <property type="match status" value="1"/>
</dbReference>
<dbReference type="PIRSF" id="PIRSF007663">
    <property type="entry name" value="UCP007663"/>
    <property type="match status" value="1"/>
</dbReference>
<evidence type="ECO:0000259" key="1">
    <source>
        <dbReference type="Pfam" id="PF14498"/>
    </source>
</evidence>
<evidence type="ECO:0000313" key="4">
    <source>
        <dbReference type="EMBL" id="GGG00102.1"/>
    </source>
</evidence>
<dbReference type="Gene3D" id="1.50.10.10">
    <property type="match status" value="1"/>
</dbReference>
<feature type="domain" description="Glycosyl hydrolase family 95 catalytic" evidence="3">
    <location>
        <begin position="276"/>
        <end position="691"/>
    </location>
</feature>
<keyword evidence="5" id="KW-1185">Reference proteome</keyword>
<gene>
    <name evidence="4" type="ORF">GCM10010916_16660</name>
</gene>
<dbReference type="InterPro" id="IPR027414">
    <property type="entry name" value="GH95_N_dom"/>
</dbReference>
<feature type="domain" description="Alpha fucosidase A-like C-terminal" evidence="2">
    <location>
        <begin position="693"/>
        <end position="780"/>
    </location>
</feature>